<sequence>MWPFKPAEKKLLQEMDMNPFYPYTPTNQNDLVINVRNKYYWLSLILTIVTLIGALIIGFKKSFKDLLFLIFALCFVGSLVLFISKMGINIYRLIADDELYVFIKIGILGKTVTVNDIYNIYIKVKKTDQWDTRKYYLILGGYKMHPLKISGKTKNLEELRRLGVMIAENLNINFFDYPNCSPHHAIIHYPPDYDYDVVL</sequence>
<keyword evidence="1" id="KW-0812">Transmembrane</keyword>
<organism evidence="2 3">
    <name type="scientific">Anaeromyces robustus</name>
    <dbReference type="NCBI Taxonomy" id="1754192"/>
    <lineage>
        <taxon>Eukaryota</taxon>
        <taxon>Fungi</taxon>
        <taxon>Fungi incertae sedis</taxon>
        <taxon>Chytridiomycota</taxon>
        <taxon>Chytridiomycota incertae sedis</taxon>
        <taxon>Neocallimastigomycetes</taxon>
        <taxon>Neocallimastigales</taxon>
        <taxon>Neocallimastigaceae</taxon>
        <taxon>Anaeromyces</taxon>
    </lineage>
</organism>
<dbReference type="Pfam" id="PF15158">
    <property type="entry name" value="TMEM249"/>
    <property type="match status" value="1"/>
</dbReference>
<reference evidence="2 3" key="2">
    <citation type="submission" date="2016-08" db="EMBL/GenBank/DDBJ databases">
        <title>Pervasive Adenine N6-methylation of Active Genes in Fungi.</title>
        <authorList>
            <consortium name="DOE Joint Genome Institute"/>
            <person name="Mondo S.J."/>
            <person name="Dannebaum R.O."/>
            <person name="Kuo R.C."/>
            <person name="Labutti K."/>
            <person name="Haridas S."/>
            <person name="Kuo A."/>
            <person name="Salamov A."/>
            <person name="Ahrendt S.R."/>
            <person name="Lipzen A."/>
            <person name="Sullivan W."/>
            <person name="Andreopoulos W.B."/>
            <person name="Clum A."/>
            <person name="Lindquist E."/>
            <person name="Daum C."/>
            <person name="Ramamoorthy G.K."/>
            <person name="Gryganskyi A."/>
            <person name="Culley D."/>
            <person name="Magnuson J.K."/>
            <person name="James T.Y."/>
            <person name="O'Malley M.A."/>
            <person name="Stajich J.E."/>
            <person name="Spatafora J.W."/>
            <person name="Visel A."/>
            <person name="Grigoriev I.V."/>
        </authorList>
    </citation>
    <scope>NUCLEOTIDE SEQUENCE [LARGE SCALE GENOMIC DNA]</scope>
    <source>
        <strain evidence="2 3">S4</strain>
    </source>
</reference>
<comment type="caution">
    <text evidence="2">The sequence shown here is derived from an EMBL/GenBank/DDBJ whole genome shotgun (WGS) entry which is preliminary data.</text>
</comment>
<feature type="transmembrane region" description="Helical" evidence="1">
    <location>
        <begin position="39"/>
        <end position="59"/>
    </location>
</feature>
<name>A0A1Y1XMY8_9FUNG</name>
<keyword evidence="1" id="KW-0472">Membrane</keyword>
<dbReference type="AlphaFoldDB" id="A0A1Y1XMY8"/>
<keyword evidence="1" id="KW-1133">Transmembrane helix</keyword>
<protein>
    <submittedName>
        <fullName evidence="2">Uncharacterized protein</fullName>
    </submittedName>
</protein>
<accession>A0A1Y1XMY8</accession>
<reference evidence="2 3" key="1">
    <citation type="submission" date="2016-08" db="EMBL/GenBank/DDBJ databases">
        <title>A Parts List for Fungal Cellulosomes Revealed by Comparative Genomics.</title>
        <authorList>
            <consortium name="DOE Joint Genome Institute"/>
            <person name="Haitjema C.H."/>
            <person name="Gilmore S.P."/>
            <person name="Henske J.K."/>
            <person name="Solomon K.V."/>
            <person name="De Groot R."/>
            <person name="Kuo A."/>
            <person name="Mondo S.J."/>
            <person name="Salamov A.A."/>
            <person name="Labutti K."/>
            <person name="Zhao Z."/>
            <person name="Chiniquy J."/>
            <person name="Barry K."/>
            <person name="Brewer H.M."/>
            <person name="Purvine S.O."/>
            <person name="Wright A.T."/>
            <person name="Boxma B."/>
            <person name="Van Alen T."/>
            <person name="Hackstein J.H."/>
            <person name="Baker S.E."/>
            <person name="Grigoriev I.V."/>
            <person name="O'Malley M.A."/>
        </authorList>
    </citation>
    <scope>NUCLEOTIDE SEQUENCE [LARGE SCALE GENOMIC DNA]</scope>
    <source>
        <strain evidence="2 3">S4</strain>
    </source>
</reference>
<evidence type="ECO:0000256" key="1">
    <source>
        <dbReference type="SAM" id="Phobius"/>
    </source>
</evidence>
<proteinExistence type="predicted"/>
<dbReference type="EMBL" id="MCFG01000012">
    <property type="protein sequence ID" value="ORX87127.1"/>
    <property type="molecule type" value="Genomic_DNA"/>
</dbReference>
<gene>
    <name evidence="2" type="ORF">BCR32DRAFT_289525</name>
</gene>
<dbReference type="PANTHER" id="PTHR35442">
    <property type="entry name" value="TRANSMEMBRANE PROTEIN 249"/>
    <property type="match status" value="1"/>
</dbReference>
<dbReference type="OrthoDB" id="5519333at2759"/>
<dbReference type="Proteomes" id="UP000193944">
    <property type="component" value="Unassembled WGS sequence"/>
</dbReference>
<evidence type="ECO:0000313" key="2">
    <source>
        <dbReference type="EMBL" id="ORX87127.1"/>
    </source>
</evidence>
<dbReference type="PANTHER" id="PTHR35442:SF1">
    <property type="entry name" value="CATION CHANNEL SPERM-ASSOCIATED AUXILIARY SUBUNIT TMEM249"/>
    <property type="match status" value="1"/>
</dbReference>
<evidence type="ECO:0000313" key="3">
    <source>
        <dbReference type="Proteomes" id="UP000193944"/>
    </source>
</evidence>
<keyword evidence="3" id="KW-1185">Reference proteome</keyword>
<feature type="transmembrane region" description="Helical" evidence="1">
    <location>
        <begin position="66"/>
        <end position="84"/>
    </location>
</feature>
<dbReference type="STRING" id="1754192.A0A1Y1XMY8"/>
<dbReference type="InterPro" id="IPR027861">
    <property type="entry name" value="TMEM249"/>
</dbReference>